<dbReference type="EMBL" id="NILC01000014">
    <property type="protein sequence ID" value="TWL30764.1"/>
    <property type="molecule type" value="Genomic_DNA"/>
</dbReference>
<feature type="region of interest" description="Disordered" evidence="1">
    <location>
        <begin position="1"/>
        <end position="46"/>
    </location>
</feature>
<comment type="caution">
    <text evidence="2">The sequence shown here is derived from an EMBL/GenBank/DDBJ whole genome shotgun (WGS) entry which is preliminary data.</text>
</comment>
<reference evidence="2 3" key="1">
    <citation type="submission" date="2019-06" db="EMBL/GenBank/DDBJ databases">
        <title>Genome sequence analysis of &gt;100 Bacillus licheniformis strains suggests intrinsic resistance to this species.</title>
        <authorList>
            <person name="Wels M."/>
            <person name="Siezen R.J."/>
            <person name="Johansen E."/>
            <person name="Stuer-Lauridsen B."/>
            <person name="Bjerre K."/>
            <person name="Nielsen B.K.K."/>
        </authorList>
    </citation>
    <scope>NUCLEOTIDE SEQUENCE [LARGE SCALE GENOMIC DNA]</scope>
    <source>
        <strain evidence="2 3">BAC-16736</strain>
    </source>
</reference>
<gene>
    <name evidence="2" type="ORF">CHCC16736_1798</name>
</gene>
<name>A0A8B5YFI1_BACLI</name>
<proteinExistence type="predicted"/>
<protein>
    <submittedName>
        <fullName evidence="2">Uncharacterized protein</fullName>
    </submittedName>
</protein>
<sequence length="46" mass="5349">MNLHFMIQEDQGDDEHPIVMIGPDNQKIKQDMPHRKPPEKNRAATP</sequence>
<accession>A0A8B5YFI1</accession>
<evidence type="ECO:0000313" key="2">
    <source>
        <dbReference type="EMBL" id="TWL30764.1"/>
    </source>
</evidence>
<dbReference type="AlphaFoldDB" id="A0A8B5YFI1"/>
<organism evidence="2 3">
    <name type="scientific">Bacillus licheniformis</name>
    <dbReference type="NCBI Taxonomy" id="1402"/>
    <lineage>
        <taxon>Bacteria</taxon>
        <taxon>Bacillati</taxon>
        <taxon>Bacillota</taxon>
        <taxon>Bacilli</taxon>
        <taxon>Bacillales</taxon>
        <taxon>Bacillaceae</taxon>
        <taxon>Bacillus</taxon>
    </lineage>
</organism>
<dbReference type="Proteomes" id="UP000435910">
    <property type="component" value="Unassembled WGS sequence"/>
</dbReference>
<evidence type="ECO:0000313" key="3">
    <source>
        <dbReference type="Proteomes" id="UP000435910"/>
    </source>
</evidence>
<evidence type="ECO:0000256" key="1">
    <source>
        <dbReference type="SAM" id="MobiDB-lite"/>
    </source>
</evidence>
<feature type="compositionally biased region" description="Basic and acidic residues" evidence="1">
    <location>
        <begin position="26"/>
        <end position="46"/>
    </location>
</feature>